<keyword evidence="1" id="KW-0808">Transferase</keyword>
<keyword evidence="1" id="KW-0548">Nucleotidyltransferase</keyword>
<keyword evidence="1" id="KW-0695">RNA-directed DNA polymerase</keyword>
<comment type="caution">
    <text evidence="1">The sequence shown here is derived from an EMBL/GenBank/DDBJ whole genome shotgun (WGS) entry which is preliminary data.</text>
</comment>
<dbReference type="GO" id="GO:0003964">
    <property type="term" value="F:RNA-directed DNA polymerase activity"/>
    <property type="evidence" value="ECO:0007669"/>
    <property type="project" value="UniProtKB-KW"/>
</dbReference>
<proteinExistence type="predicted"/>
<evidence type="ECO:0000313" key="2">
    <source>
        <dbReference type="Proteomes" id="UP000265520"/>
    </source>
</evidence>
<feature type="non-terminal residue" evidence="1">
    <location>
        <position position="36"/>
    </location>
</feature>
<dbReference type="AlphaFoldDB" id="A0A392UGG9"/>
<dbReference type="EMBL" id="LXQA010797867">
    <property type="protein sequence ID" value="MCI71526.1"/>
    <property type="molecule type" value="Genomic_DNA"/>
</dbReference>
<keyword evidence="2" id="KW-1185">Reference proteome</keyword>
<accession>A0A392UGG9</accession>
<evidence type="ECO:0000313" key="1">
    <source>
        <dbReference type="EMBL" id="MCI71526.1"/>
    </source>
</evidence>
<protein>
    <submittedName>
        <fullName evidence="1">Putative RNA-directed DNA polymerase</fullName>
    </submittedName>
</protein>
<dbReference type="Proteomes" id="UP000265520">
    <property type="component" value="Unassembled WGS sequence"/>
</dbReference>
<name>A0A392UGG9_9FABA</name>
<sequence length="36" mass="4047">MRLVIDSVISESQTAFVKDRQILDDILIANEVVDEA</sequence>
<organism evidence="1 2">
    <name type="scientific">Trifolium medium</name>
    <dbReference type="NCBI Taxonomy" id="97028"/>
    <lineage>
        <taxon>Eukaryota</taxon>
        <taxon>Viridiplantae</taxon>
        <taxon>Streptophyta</taxon>
        <taxon>Embryophyta</taxon>
        <taxon>Tracheophyta</taxon>
        <taxon>Spermatophyta</taxon>
        <taxon>Magnoliopsida</taxon>
        <taxon>eudicotyledons</taxon>
        <taxon>Gunneridae</taxon>
        <taxon>Pentapetalae</taxon>
        <taxon>rosids</taxon>
        <taxon>fabids</taxon>
        <taxon>Fabales</taxon>
        <taxon>Fabaceae</taxon>
        <taxon>Papilionoideae</taxon>
        <taxon>50 kb inversion clade</taxon>
        <taxon>NPAAA clade</taxon>
        <taxon>Hologalegina</taxon>
        <taxon>IRL clade</taxon>
        <taxon>Trifolieae</taxon>
        <taxon>Trifolium</taxon>
    </lineage>
</organism>
<reference evidence="1 2" key="1">
    <citation type="journal article" date="2018" name="Front. Plant Sci.">
        <title>Red Clover (Trifolium pratense) and Zigzag Clover (T. medium) - A Picture of Genomic Similarities and Differences.</title>
        <authorList>
            <person name="Dluhosova J."/>
            <person name="Istvanek J."/>
            <person name="Nedelnik J."/>
            <person name="Repkova J."/>
        </authorList>
    </citation>
    <scope>NUCLEOTIDE SEQUENCE [LARGE SCALE GENOMIC DNA]</scope>
    <source>
        <strain evidence="2">cv. 10/8</strain>
        <tissue evidence="1">Leaf</tissue>
    </source>
</reference>